<dbReference type="EMBL" id="JAINUF010000003">
    <property type="protein sequence ID" value="KAJ8368437.1"/>
    <property type="molecule type" value="Genomic_DNA"/>
</dbReference>
<dbReference type="AlphaFoldDB" id="A0A9Q1FVU8"/>
<comment type="caution">
    <text evidence="1">The sequence shown here is derived from an EMBL/GenBank/DDBJ whole genome shotgun (WGS) entry which is preliminary data.</text>
</comment>
<gene>
    <name evidence="1" type="ORF">SKAU_G00084650</name>
</gene>
<protein>
    <submittedName>
        <fullName evidence="1">Uncharacterized protein</fullName>
    </submittedName>
</protein>
<keyword evidence="2" id="KW-1185">Reference proteome</keyword>
<organism evidence="1 2">
    <name type="scientific">Synaphobranchus kaupii</name>
    <name type="common">Kaup's arrowtooth eel</name>
    <dbReference type="NCBI Taxonomy" id="118154"/>
    <lineage>
        <taxon>Eukaryota</taxon>
        <taxon>Metazoa</taxon>
        <taxon>Chordata</taxon>
        <taxon>Craniata</taxon>
        <taxon>Vertebrata</taxon>
        <taxon>Euteleostomi</taxon>
        <taxon>Actinopterygii</taxon>
        <taxon>Neopterygii</taxon>
        <taxon>Teleostei</taxon>
        <taxon>Anguilliformes</taxon>
        <taxon>Synaphobranchidae</taxon>
        <taxon>Synaphobranchus</taxon>
    </lineage>
</organism>
<evidence type="ECO:0000313" key="1">
    <source>
        <dbReference type="EMBL" id="KAJ8368437.1"/>
    </source>
</evidence>
<dbReference type="Proteomes" id="UP001152622">
    <property type="component" value="Chromosome 3"/>
</dbReference>
<reference evidence="1" key="1">
    <citation type="journal article" date="2023" name="Science">
        <title>Genome structures resolve the early diversification of teleost fishes.</title>
        <authorList>
            <person name="Parey E."/>
            <person name="Louis A."/>
            <person name="Montfort J."/>
            <person name="Bouchez O."/>
            <person name="Roques C."/>
            <person name="Iampietro C."/>
            <person name="Lluch J."/>
            <person name="Castinel A."/>
            <person name="Donnadieu C."/>
            <person name="Desvignes T."/>
            <person name="Floi Bucao C."/>
            <person name="Jouanno E."/>
            <person name="Wen M."/>
            <person name="Mejri S."/>
            <person name="Dirks R."/>
            <person name="Jansen H."/>
            <person name="Henkel C."/>
            <person name="Chen W.J."/>
            <person name="Zahm M."/>
            <person name="Cabau C."/>
            <person name="Klopp C."/>
            <person name="Thompson A.W."/>
            <person name="Robinson-Rechavi M."/>
            <person name="Braasch I."/>
            <person name="Lecointre G."/>
            <person name="Bobe J."/>
            <person name="Postlethwait J.H."/>
            <person name="Berthelot C."/>
            <person name="Roest Crollius H."/>
            <person name="Guiguen Y."/>
        </authorList>
    </citation>
    <scope>NUCLEOTIDE SEQUENCE</scope>
    <source>
        <tissue evidence="1">Blood</tissue>
    </source>
</reference>
<proteinExistence type="predicted"/>
<accession>A0A9Q1FVU8</accession>
<name>A0A9Q1FVU8_SYNKA</name>
<sequence>MALGRSSMPVGTGRMKPQIYDAFKFGRRAGDLSQATAARSLLELLKRAPAPTAAYPRAAQPPGVLGVVRPHTHAHRRLSTAHAATGGALRRLMAVITGAAAPSPSHRPCKSAESRT</sequence>
<evidence type="ECO:0000313" key="2">
    <source>
        <dbReference type="Proteomes" id="UP001152622"/>
    </source>
</evidence>